<protein>
    <submittedName>
        <fullName evidence="2">Glycine-rich cell wall structural protein</fullName>
    </submittedName>
</protein>
<organism evidence="2 3">
    <name type="scientific">Marinobacter excellens LAMA 842</name>
    <dbReference type="NCBI Taxonomy" id="1306954"/>
    <lineage>
        <taxon>Bacteria</taxon>
        <taxon>Pseudomonadati</taxon>
        <taxon>Pseudomonadota</taxon>
        <taxon>Gammaproteobacteria</taxon>
        <taxon>Pseudomonadales</taxon>
        <taxon>Marinobacteraceae</taxon>
        <taxon>Marinobacter</taxon>
    </lineage>
</organism>
<dbReference type="InterPro" id="IPR018759">
    <property type="entry name" value="BBP2_2"/>
</dbReference>
<feature type="signal peptide" evidence="1">
    <location>
        <begin position="1"/>
        <end position="29"/>
    </location>
</feature>
<proteinExistence type="predicted"/>
<dbReference type="Proteomes" id="UP000070282">
    <property type="component" value="Unassembled WGS sequence"/>
</dbReference>
<dbReference type="SUPFAM" id="SSF56925">
    <property type="entry name" value="OMPA-like"/>
    <property type="match status" value="1"/>
</dbReference>
<keyword evidence="3" id="KW-1185">Reference proteome</keyword>
<dbReference type="InterPro" id="IPR011250">
    <property type="entry name" value="OMP/PagP_B-barrel"/>
</dbReference>
<dbReference type="Pfam" id="PF10082">
    <property type="entry name" value="BBP2_2"/>
    <property type="match status" value="1"/>
</dbReference>
<reference evidence="3" key="1">
    <citation type="submission" date="2015-12" db="EMBL/GenBank/DDBJ databases">
        <authorList>
            <person name="Lima A."/>
            <person name="Farahani Zayas N."/>
            <person name="Castro Da Silva M.A."/>
            <person name="Cabral A."/>
            <person name="Pessatti M.L."/>
        </authorList>
    </citation>
    <scope>NUCLEOTIDE SEQUENCE [LARGE SCALE GENOMIC DNA]</scope>
    <source>
        <strain evidence="3">LAMA 842</strain>
    </source>
</reference>
<dbReference type="EMBL" id="LOCO01000002">
    <property type="protein sequence ID" value="KXO11760.1"/>
    <property type="molecule type" value="Genomic_DNA"/>
</dbReference>
<feature type="chain" id="PRO_5007480622" evidence="1">
    <location>
        <begin position="30"/>
        <end position="429"/>
    </location>
</feature>
<gene>
    <name evidence="2" type="ORF">J122_635</name>
</gene>
<dbReference type="PATRIC" id="fig|1306954.6.peg.1585"/>
<dbReference type="AlphaFoldDB" id="A0A137SH74"/>
<sequence length="429" mass="48230">MDSKQGAGMPHSRILAIGFLLACSGVATTAQGNSEVTGGLDTRFTDNARKASSGETSDMETRAYIRAGYRTDPGRCNADFTGTLGYSYWQDSTFDNEAYGEMDFNGDCELANRFYWDVSNNLREVNQDATQSNIPDNRTRKNVFSTGPRYLLRVNDTNWLNLSARYENVEFSEPEESDSERYIGSVAWNHIVSQTLTAGVSTSYSRTEYDTDAEVDVKSARLTFSNVWATTRLSGAIGVSEIETRFGSTTQSSDGLIGELDLTRTITPSLDWYLRGARELTDRTSSFDIRFGEFEFNLRDSISVETTTLSTGINQRYSDRSSLTVDVYASQADYLESPEREDKSGLNARYSRPFTELASGYASIGYDYTKFQSDQADDRTLRLEAGTEYQATRDFNLVAKVGHERKVSDVPTREYDENWVLVGVEYRFR</sequence>
<evidence type="ECO:0000256" key="1">
    <source>
        <dbReference type="SAM" id="SignalP"/>
    </source>
</evidence>
<dbReference type="RefSeq" id="WP_061331065.1">
    <property type="nucleotide sequence ID" value="NZ_LOCO01000002.1"/>
</dbReference>
<comment type="caution">
    <text evidence="2">The sequence shown here is derived from an EMBL/GenBank/DDBJ whole genome shotgun (WGS) entry which is preliminary data.</text>
</comment>
<evidence type="ECO:0000313" key="2">
    <source>
        <dbReference type="EMBL" id="KXO11760.1"/>
    </source>
</evidence>
<evidence type="ECO:0000313" key="3">
    <source>
        <dbReference type="Proteomes" id="UP000070282"/>
    </source>
</evidence>
<accession>A0A137SH74</accession>
<name>A0A137SH74_9GAMM</name>
<keyword evidence="1" id="KW-0732">Signal</keyword>